<gene>
    <name evidence="3" type="ORF">GHT06_010417</name>
</gene>
<feature type="transmembrane region" description="Helical" evidence="2">
    <location>
        <begin position="20"/>
        <end position="38"/>
    </location>
</feature>
<sequence length="419" mass="47356">MLSTTLGRDYLQDVHNMDTFHLMSFTVWILLVYLPHLLNAAATFHECRLDSDCPESSFCDQSHFVCEICLPCQSLLNRATGVDKCAKSEEDCGRCLWGFQSEDLTGQRRSYKCFPILDKQAESPSHPSSLITLNEFITLAAAVMLLAAMLVVLTTYYVKSRYSMSQENASAGTRKRISTQVDNLPPPYNEVVSSDQTYTFATEESFEEMNQATPIGRYHMIHSEGETNREDLDLVEELHSEEESTLGSTETIPSSWEPSGTTNPLEEVTVFSQQNPHIIRSQSSTTFNTFREFSSRSCPNLSSSICSGIHRERHVFLSSFRRPITITGPVAKQQDAGRHFQLNDPLRQHPLSYSEIRQPLEMSTVNSERILLQSFSVPEDTSATLASESIDPSDTLLAFSRRRVRVDETPVNAKRRHME</sequence>
<keyword evidence="2" id="KW-0812">Transmembrane</keyword>
<keyword evidence="4" id="KW-1185">Reference proteome</keyword>
<proteinExistence type="predicted"/>
<dbReference type="AlphaFoldDB" id="A0AAD5LHT3"/>
<keyword evidence="2" id="KW-0472">Membrane</keyword>
<feature type="region of interest" description="Disordered" evidence="1">
    <location>
        <begin position="168"/>
        <end position="189"/>
    </location>
</feature>
<evidence type="ECO:0000313" key="3">
    <source>
        <dbReference type="EMBL" id="KAI9562961.1"/>
    </source>
</evidence>
<feature type="transmembrane region" description="Helical" evidence="2">
    <location>
        <begin position="136"/>
        <end position="158"/>
    </location>
</feature>
<reference evidence="3 4" key="1">
    <citation type="submission" date="2022-05" db="EMBL/GenBank/DDBJ databases">
        <title>A multi-omics perspective on studying reproductive biology in Daphnia sinensis.</title>
        <authorList>
            <person name="Jia J."/>
        </authorList>
    </citation>
    <scope>NUCLEOTIDE SEQUENCE [LARGE SCALE GENOMIC DNA]</scope>
    <source>
        <strain evidence="3 4">WSL</strain>
    </source>
</reference>
<evidence type="ECO:0008006" key="5">
    <source>
        <dbReference type="Google" id="ProtNLM"/>
    </source>
</evidence>
<name>A0AAD5LHT3_9CRUS</name>
<protein>
    <recommendedName>
        <fullName evidence="5">TNFR-Cys domain-containing protein</fullName>
    </recommendedName>
</protein>
<feature type="compositionally biased region" description="Polar residues" evidence="1">
    <location>
        <begin position="252"/>
        <end position="262"/>
    </location>
</feature>
<comment type="caution">
    <text evidence="3">The sequence shown here is derived from an EMBL/GenBank/DDBJ whole genome shotgun (WGS) entry which is preliminary data.</text>
</comment>
<dbReference type="EMBL" id="WJBH02000002">
    <property type="protein sequence ID" value="KAI9562961.1"/>
    <property type="molecule type" value="Genomic_DNA"/>
</dbReference>
<accession>A0AAD5LHT3</accession>
<evidence type="ECO:0000313" key="4">
    <source>
        <dbReference type="Proteomes" id="UP000820818"/>
    </source>
</evidence>
<feature type="region of interest" description="Disordered" evidence="1">
    <location>
        <begin position="241"/>
        <end position="262"/>
    </location>
</feature>
<evidence type="ECO:0000256" key="2">
    <source>
        <dbReference type="SAM" id="Phobius"/>
    </source>
</evidence>
<dbReference type="Proteomes" id="UP000820818">
    <property type="component" value="Linkage Group LG2"/>
</dbReference>
<organism evidence="3 4">
    <name type="scientific">Daphnia sinensis</name>
    <dbReference type="NCBI Taxonomy" id="1820382"/>
    <lineage>
        <taxon>Eukaryota</taxon>
        <taxon>Metazoa</taxon>
        <taxon>Ecdysozoa</taxon>
        <taxon>Arthropoda</taxon>
        <taxon>Crustacea</taxon>
        <taxon>Branchiopoda</taxon>
        <taxon>Diplostraca</taxon>
        <taxon>Cladocera</taxon>
        <taxon>Anomopoda</taxon>
        <taxon>Daphniidae</taxon>
        <taxon>Daphnia</taxon>
        <taxon>Daphnia similis group</taxon>
    </lineage>
</organism>
<keyword evidence="2" id="KW-1133">Transmembrane helix</keyword>
<evidence type="ECO:0000256" key="1">
    <source>
        <dbReference type="SAM" id="MobiDB-lite"/>
    </source>
</evidence>